<evidence type="ECO:0000313" key="4">
    <source>
        <dbReference type="Proteomes" id="UP001528672"/>
    </source>
</evidence>
<dbReference type="InterPro" id="IPR013094">
    <property type="entry name" value="AB_hydrolase_3"/>
</dbReference>
<evidence type="ECO:0000313" key="3">
    <source>
        <dbReference type="EMBL" id="MDD0815643.1"/>
    </source>
</evidence>
<dbReference type="InterPro" id="IPR029058">
    <property type="entry name" value="AB_hydrolase_fold"/>
</dbReference>
<evidence type="ECO:0000259" key="2">
    <source>
        <dbReference type="Pfam" id="PF07859"/>
    </source>
</evidence>
<name>A0ABT5MGD7_9BURK</name>
<dbReference type="Proteomes" id="UP001528672">
    <property type="component" value="Unassembled WGS sequence"/>
</dbReference>
<dbReference type="SUPFAM" id="SSF53474">
    <property type="entry name" value="alpha/beta-Hydrolases"/>
    <property type="match status" value="1"/>
</dbReference>
<comment type="caution">
    <text evidence="3">The sequence shown here is derived from an EMBL/GenBank/DDBJ whole genome shotgun (WGS) entry which is preliminary data.</text>
</comment>
<organism evidence="3 4">
    <name type="scientific">Curvibacter microcysteis</name>
    <dbReference type="NCBI Taxonomy" id="3026419"/>
    <lineage>
        <taxon>Bacteria</taxon>
        <taxon>Pseudomonadati</taxon>
        <taxon>Pseudomonadota</taxon>
        <taxon>Betaproteobacteria</taxon>
        <taxon>Burkholderiales</taxon>
        <taxon>Comamonadaceae</taxon>
        <taxon>Curvibacter</taxon>
    </lineage>
</organism>
<feature type="domain" description="Alpha/beta hydrolase fold-3" evidence="2">
    <location>
        <begin position="85"/>
        <end position="180"/>
    </location>
</feature>
<dbReference type="GO" id="GO:0016787">
    <property type="term" value="F:hydrolase activity"/>
    <property type="evidence" value="ECO:0007669"/>
    <property type="project" value="UniProtKB-KW"/>
</dbReference>
<dbReference type="EMBL" id="JAQSIO010000004">
    <property type="protein sequence ID" value="MDD0815643.1"/>
    <property type="molecule type" value="Genomic_DNA"/>
</dbReference>
<dbReference type="Pfam" id="PF07859">
    <property type="entry name" value="Abhydrolase_3"/>
    <property type="match status" value="1"/>
</dbReference>
<dbReference type="RefSeq" id="WP_273927331.1">
    <property type="nucleotide sequence ID" value="NZ_JAQSIO010000004.1"/>
</dbReference>
<proteinExistence type="predicted"/>
<accession>A0ABT5MGD7</accession>
<evidence type="ECO:0000256" key="1">
    <source>
        <dbReference type="ARBA" id="ARBA00022801"/>
    </source>
</evidence>
<protein>
    <submittedName>
        <fullName evidence="3">Alpha/beta hydrolase</fullName>
    </submittedName>
</protein>
<dbReference type="PANTHER" id="PTHR48081:SF33">
    <property type="entry name" value="KYNURENINE FORMAMIDASE"/>
    <property type="match status" value="1"/>
</dbReference>
<keyword evidence="1 3" id="KW-0378">Hydrolase</keyword>
<sequence>MARAPTTAAALLARFDPDWLDLMYNNRRRVPEHGEYFARWAAASLQARTPQAVLDQRFGPGPQETLDVFPASAGRVPAGDLAPVLVFIHGGYWRSLDKSDHSFVAPVFNRQGVCVVVPNYDLCPAVTVPDIVLQMVRALAWTWRHIAQWGGDPTRILLVGHSAGGQLAAQLLNTRWSQVGADLPADLMRHALSISGLFDLEPLMHTPSLREALRLTPEQVARVSPAWQPAPQGGTLCAVAGLDESSEFMRHNRLIRRAWGRRAVPVCEALPGLNHFSVLDALVTPGHRLHQLALAGLQRRD</sequence>
<dbReference type="InterPro" id="IPR050300">
    <property type="entry name" value="GDXG_lipolytic_enzyme"/>
</dbReference>
<dbReference type="PANTHER" id="PTHR48081">
    <property type="entry name" value="AB HYDROLASE SUPERFAMILY PROTEIN C4A8.06C"/>
    <property type="match status" value="1"/>
</dbReference>
<keyword evidence="4" id="KW-1185">Reference proteome</keyword>
<reference evidence="3 4" key="1">
    <citation type="submission" date="2023-02" db="EMBL/GenBank/DDBJ databases">
        <title>Bacterial whole genome sequence for Curvibacter sp. HBC28.</title>
        <authorList>
            <person name="Le V."/>
            <person name="Ko S.-R."/>
            <person name="Ahn C.-Y."/>
            <person name="Oh H.-M."/>
        </authorList>
    </citation>
    <scope>NUCLEOTIDE SEQUENCE [LARGE SCALE GENOMIC DNA]</scope>
    <source>
        <strain evidence="3 4">HBC28</strain>
    </source>
</reference>
<gene>
    <name evidence="3" type="ORF">PSQ39_13480</name>
</gene>
<dbReference type="Gene3D" id="3.40.50.1820">
    <property type="entry name" value="alpha/beta hydrolase"/>
    <property type="match status" value="1"/>
</dbReference>